<feature type="transmembrane region" description="Helical" evidence="1">
    <location>
        <begin position="49"/>
        <end position="71"/>
    </location>
</feature>
<evidence type="ECO:0000256" key="1">
    <source>
        <dbReference type="SAM" id="Phobius"/>
    </source>
</evidence>
<name>A0A4Y7PEF3_9AGAM</name>
<keyword evidence="3" id="KW-1185">Reference proteome</keyword>
<evidence type="ECO:0000313" key="3">
    <source>
        <dbReference type="Proteomes" id="UP000294933"/>
    </source>
</evidence>
<dbReference type="Proteomes" id="UP000294933">
    <property type="component" value="Unassembled WGS sequence"/>
</dbReference>
<dbReference type="AlphaFoldDB" id="A0A4Y7PEF3"/>
<keyword evidence="1" id="KW-0472">Membrane</keyword>
<protein>
    <submittedName>
        <fullName evidence="2">Uncharacterized protein</fullName>
    </submittedName>
</protein>
<reference evidence="2 3" key="1">
    <citation type="submission" date="2018-06" db="EMBL/GenBank/DDBJ databases">
        <title>A transcriptomic atlas of mushroom development highlights an independent origin of complex multicellularity.</title>
        <authorList>
            <consortium name="DOE Joint Genome Institute"/>
            <person name="Krizsan K."/>
            <person name="Almasi E."/>
            <person name="Merenyi Z."/>
            <person name="Sahu N."/>
            <person name="Viragh M."/>
            <person name="Koszo T."/>
            <person name="Mondo S."/>
            <person name="Kiss B."/>
            <person name="Balint B."/>
            <person name="Kues U."/>
            <person name="Barry K."/>
            <person name="Hegedus J.C."/>
            <person name="Henrissat B."/>
            <person name="Johnson J."/>
            <person name="Lipzen A."/>
            <person name="Ohm R."/>
            <person name="Nagy I."/>
            <person name="Pangilinan J."/>
            <person name="Yan J."/>
            <person name="Xiong Y."/>
            <person name="Grigoriev I.V."/>
            <person name="Hibbett D.S."/>
            <person name="Nagy L.G."/>
        </authorList>
    </citation>
    <scope>NUCLEOTIDE SEQUENCE [LARGE SCALE GENOMIC DNA]</scope>
    <source>
        <strain evidence="2 3">SZMC22713</strain>
    </source>
</reference>
<sequence length="123" mass="13772">MSASSCLLPSFQRCKYPHYLTALSPTSEDSYSTWFNIGSYRDSAVQFTIMVQAHSATSIAVFLIFATLFRCTLVSTHDLKRQAHDPAVLTTPCLSPSTSSINWWPYPPCGPVLQVLWIRIGRL</sequence>
<evidence type="ECO:0000313" key="2">
    <source>
        <dbReference type="EMBL" id="TDL13378.1"/>
    </source>
</evidence>
<organism evidence="2 3">
    <name type="scientific">Rickenella mellea</name>
    <dbReference type="NCBI Taxonomy" id="50990"/>
    <lineage>
        <taxon>Eukaryota</taxon>
        <taxon>Fungi</taxon>
        <taxon>Dikarya</taxon>
        <taxon>Basidiomycota</taxon>
        <taxon>Agaricomycotina</taxon>
        <taxon>Agaricomycetes</taxon>
        <taxon>Hymenochaetales</taxon>
        <taxon>Rickenellaceae</taxon>
        <taxon>Rickenella</taxon>
    </lineage>
</organism>
<accession>A0A4Y7PEF3</accession>
<gene>
    <name evidence="2" type="ORF">BD410DRAFT_494616</name>
</gene>
<keyword evidence="1" id="KW-0812">Transmembrane</keyword>
<proteinExistence type="predicted"/>
<keyword evidence="1" id="KW-1133">Transmembrane helix</keyword>
<dbReference type="VEuPathDB" id="FungiDB:BD410DRAFT_494616"/>
<dbReference type="EMBL" id="ML170671">
    <property type="protein sequence ID" value="TDL13378.1"/>
    <property type="molecule type" value="Genomic_DNA"/>
</dbReference>